<evidence type="ECO:0000256" key="4">
    <source>
        <dbReference type="ARBA" id="ARBA00023163"/>
    </source>
</evidence>
<reference evidence="7 8" key="1">
    <citation type="submission" date="2013-12" db="EMBL/GenBank/DDBJ databases">
        <authorList>
            <person name="Cubeta M."/>
            <person name="Pakala S."/>
            <person name="Fedorova N."/>
            <person name="Thomas E."/>
            <person name="Dean R."/>
            <person name="Jabaji S."/>
            <person name="Neate S."/>
            <person name="Toda T."/>
            <person name="Tavantzis S."/>
            <person name="Vilgalys R."/>
            <person name="Bharathan N."/>
            <person name="Pakala S."/>
            <person name="Losada L.S."/>
            <person name="Zafar N."/>
            <person name="Nierman W."/>
        </authorList>
    </citation>
    <scope>NUCLEOTIDE SEQUENCE [LARGE SCALE GENOMIC DNA]</scope>
    <source>
        <strain evidence="7 8">123E</strain>
    </source>
</reference>
<dbReference type="CDD" id="cd07979">
    <property type="entry name" value="HFD_TAF9"/>
    <property type="match status" value="1"/>
</dbReference>
<evidence type="ECO:0000313" key="8">
    <source>
        <dbReference type="Proteomes" id="UP000027456"/>
    </source>
</evidence>
<sequence length="249" mass="26692">MVHDTLPRDARIIALLIATNPSIKDAHPAVLHQLLEFSHRYTSQVLSDALVYAEHAGRAGTIQQDDVTLAVQSRVGWEMGGPVPKEHLMALATKTNAQPLPGVSDTYGIRVPAKHALTSVDFDIVPNKPPPGLNGPETYEEEYEEWEEDDTPEQPSAPQGDDLMVMDDPDEPIALVEDVAPIQNGEGEAAAEAPAQADETAGSDADDLFGDAGEDDADKMDQDAPTAEPSSASPSAGAKRKMEEDDNYD</sequence>
<dbReference type="SUPFAM" id="SSF47113">
    <property type="entry name" value="Histone-fold"/>
    <property type="match status" value="1"/>
</dbReference>
<dbReference type="Gene3D" id="1.10.20.10">
    <property type="entry name" value="Histone, subunit A"/>
    <property type="match status" value="1"/>
</dbReference>
<keyword evidence="3" id="KW-0805">Transcription regulation</keyword>
<keyword evidence="7" id="KW-0396">Initiation factor</keyword>
<accession>A0A074RPH9</accession>
<feature type="compositionally biased region" description="Low complexity" evidence="6">
    <location>
        <begin position="224"/>
        <end position="236"/>
    </location>
</feature>
<dbReference type="InterPro" id="IPR009072">
    <property type="entry name" value="Histone-fold"/>
</dbReference>
<dbReference type="EMBL" id="AZST01000464">
    <property type="protein sequence ID" value="KEP48734.1"/>
    <property type="molecule type" value="Genomic_DNA"/>
</dbReference>
<keyword evidence="5" id="KW-0539">Nucleus</keyword>
<comment type="caution">
    <text evidence="7">The sequence shown here is derived from an EMBL/GenBank/DDBJ whole genome shotgun (WGS) entry which is preliminary data.</text>
</comment>
<evidence type="ECO:0000256" key="1">
    <source>
        <dbReference type="ARBA" id="ARBA00004123"/>
    </source>
</evidence>
<evidence type="ECO:0000256" key="3">
    <source>
        <dbReference type="ARBA" id="ARBA00023015"/>
    </source>
</evidence>
<name>A0A074RPH9_9AGAM</name>
<proteinExistence type="inferred from homology"/>
<feature type="compositionally biased region" description="Low complexity" evidence="6">
    <location>
        <begin position="185"/>
        <end position="202"/>
    </location>
</feature>
<dbReference type="OrthoDB" id="341924at2759"/>
<dbReference type="InterPro" id="IPR051431">
    <property type="entry name" value="TFIID_subunit_9"/>
</dbReference>
<dbReference type="GO" id="GO:0051123">
    <property type="term" value="P:RNA polymerase II preinitiation complex assembly"/>
    <property type="evidence" value="ECO:0007669"/>
    <property type="project" value="TreeGrafter"/>
</dbReference>
<dbReference type="PANTHER" id="PTHR48068:SF4">
    <property type="entry name" value="TATA-BOX BINDING PROTEIN ASSOCIATED FACTOR 9"/>
    <property type="match status" value="1"/>
</dbReference>
<dbReference type="PANTHER" id="PTHR48068">
    <property type="entry name" value="TAF9 RNA POLYMERASE II, TATA BOX-BINDING PROTEIN (TBP)-ASSOCIATED FACTOR"/>
    <property type="match status" value="1"/>
</dbReference>
<evidence type="ECO:0000256" key="5">
    <source>
        <dbReference type="ARBA" id="ARBA00023242"/>
    </source>
</evidence>
<feature type="compositionally biased region" description="Acidic residues" evidence="6">
    <location>
        <begin position="204"/>
        <end position="218"/>
    </location>
</feature>
<dbReference type="GO" id="GO:0003743">
    <property type="term" value="F:translation initiation factor activity"/>
    <property type="evidence" value="ECO:0007669"/>
    <property type="project" value="UniProtKB-KW"/>
</dbReference>
<dbReference type="GO" id="GO:0046982">
    <property type="term" value="F:protein heterodimerization activity"/>
    <property type="evidence" value="ECO:0007669"/>
    <property type="project" value="InterPro"/>
</dbReference>
<dbReference type="GO" id="GO:0000124">
    <property type="term" value="C:SAGA complex"/>
    <property type="evidence" value="ECO:0007669"/>
    <property type="project" value="TreeGrafter"/>
</dbReference>
<protein>
    <submittedName>
        <fullName evidence="7">Transcription initiation factor TFIID subunit 9</fullName>
    </submittedName>
</protein>
<comment type="similarity">
    <text evidence="2">Belongs to the TAF9 family.</text>
</comment>
<gene>
    <name evidence="7" type="ORF">V565_117080</name>
</gene>
<feature type="compositionally biased region" description="Acidic residues" evidence="6">
    <location>
        <begin position="138"/>
        <end position="152"/>
    </location>
</feature>
<dbReference type="AlphaFoldDB" id="A0A074RPH9"/>
<dbReference type="InterPro" id="IPR003162">
    <property type="entry name" value="TFIID-31"/>
</dbReference>
<dbReference type="HOGENOM" id="CLU_068315_5_1_1"/>
<comment type="subcellular location">
    <subcellularLocation>
        <location evidence="1">Nucleus</location>
    </subcellularLocation>
</comment>
<keyword evidence="7" id="KW-0648">Protein biosynthesis</keyword>
<evidence type="ECO:0000256" key="6">
    <source>
        <dbReference type="SAM" id="MobiDB-lite"/>
    </source>
</evidence>
<keyword evidence="4" id="KW-0804">Transcription</keyword>
<dbReference type="STRING" id="1423351.A0A074RPH9"/>
<dbReference type="Proteomes" id="UP000027456">
    <property type="component" value="Unassembled WGS sequence"/>
</dbReference>
<dbReference type="GO" id="GO:0016251">
    <property type="term" value="F:RNA polymerase II general transcription initiation factor activity"/>
    <property type="evidence" value="ECO:0007669"/>
    <property type="project" value="TreeGrafter"/>
</dbReference>
<dbReference type="GO" id="GO:0005669">
    <property type="term" value="C:transcription factor TFIID complex"/>
    <property type="evidence" value="ECO:0007669"/>
    <property type="project" value="TreeGrafter"/>
</dbReference>
<organism evidence="7 8">
    <name type="scientific">Rhizoctonia solani 123E</name>
    <dbReference type="NCBI Taxonomy" id="1423351"/>
    <lineage>
        <taxon>Eukaryota</taxon>
        <taxon>Fungi</taxon>
        <taxon>Dikarya</taxon>
        <taxon>Basidiomycota</taxon>
        <taxon>Agaricomycotina</taxon>
        <taxon>Agaricomycetes</taxon>
        <taxon>Cantharellales</taxon>
        <taxon>Ceratobasidiaceae</taxon>
        <taxon>Rhizoctonia</taxon>
    </lineage>
</organism>
<feature type="region of interest" description="Disordered" evidence="6">
    <location>
        <begin position="122"/>
        <end position="249"/>
    </location>
</feature>
<dbReference type="Pfam" id="PF02291">
    <property type="entry name" value="TFIID-31kDa"/>
    <property type="match status" value="1"/>
</dbReference>
<evidence type="ECO:0000313" key="7">
    <source>
        <dbReference type="EMBL" id="KEP48734.1"/>
    </source>
</evidence>
<dbReference type="GO" id="GO:0003713">
    <property type="term" value="F:transcription coactivator activity"/>
    <property type="evidence" value="ECO:0007669"/>
    <property type="project" value="TreeGrafter"/>
</dbReference>
<evidence type="ECO:0000256" key="2">
    <source>
        <dbReference type="ARBA" id="ARBA00007646"/>
    </source>
</evidence>
<keyword evidence="8" id="KW-1185">Reference proteome</keyword>